<dbReference type="GO" id="GO:0016840">
    <property type="term" value="F:carbon-nitrogen lyase activity"/>
    <property type="evidence" value="ECO:0007669"/>
    <property type="project" value="UniProtKB-UniRule"/>
</dbReference>
<feature type="binding site" evidence="8">
    <location>
        <position position="25"/>
    </location>
    <ligand>
        <name>substrate</name>
    </ligand>
</feature>
<gene>
    <name evidence="8" type="primary">queE</name>
    <name evidence="11" type="ORF">AA994_01080</name>
    <name evidence="10" type="ORF">CVU5213_00120</name>
</gene>
<keyword evidence="4 8" id="KW-0460">Magnesium</keyword>
<keyword evidence="2 8" id="KW-0949">S-adenosyl-L-methionine</keyword>
<evidence type="ECO:0000256" key="3">
    <source>
        <dbReference type="ARBA" id="ARBA00022723"/>
    </source>
</evidence>
<dbReference type="PANTHER" id="PTHR42836">
    <property type="entry name" value="7-CARBOXY-7-DEAZAGUANINE SYNTHASE"/>
    <property type="match status" value="1"/>
</dbReference>
<comment type="cofactor">
    <cofactor evidence="8">
        <name>Mg(2+)</name>
        <dbReference type="ChEBI" id="CHEBI:18420"/>
    </cofactor>
</comment>
<dbReference type="GO" id="GO:0008616">
    <property type="term" value="P:tRNA queuosine(34) biosynthetic process"/>
    <property type="evidence" value="ECO:0007669"/>
    <property type="project" value="UniProtKB-UniRule"/>
</dbReference>
<dbReference type="GO" id="GO:0000287">
    <property type="term" value="F:magnesium ion binding"/>
    <property type="evidence" value="ECO:0007669"/>
    <property type="project" value="UniProtKB-UniRule"/>
</dbReference>
<evidence type="ECO:0000313" key="13">
    <source>
        <dbReference type="Proteomes" id="UP000811399"/>
    </source>
</evidence>
<reference evidence="10 13" key="4">
    <citation type="journal article" date="2021" name="Syst. Appl. Microbiol.">
        <title>nCampylobacter vulpis sp. nov. isolated from wild red foxes.</title>
        <authorList>
            <person name="Parisi A."/>
            <person name="Chiara M."/>
            <person name="Caffara M."/>
            <person name="Mion D."/>
            <person name="Miller W.G."/>
            <person name="Caruso M."/>
            <person name="Manzari C."/>
            <person name="Florio D."/>
            <person name="Capozzi L."/>
            <person name="D'Erchia A.M."/>
            <person name="Manzulli V."/>
            <person name="Zanoni R.G."/>
        </authorList>
    </citation>
    <scope>NUCLEOTIDE SEQUENCE [LARGE SCALE GENOMIC DNA]</scope>
    <source>
        <strain evidence="10 13">52/13</strain>
    </source>
</reference>
<evidence type="ECO:0000313" key="11">
    <source>
        <dbReference type="EMBL" id="PHY92156.1"/>
    </source>
</evidence>
<dbReference type="InterPro" id="IPR058240">
    <property type="entry name" value="rSAM_sf"/>
</dbReference>
<dbReference type="EC" id="4.3.99.3" evidence="8"/>
<dbReference type="AlphaFoldDB" id="A0A2G4R6G1"/>
<feature type="domain" description="Radical SAM core" evidence="9">
    <location>
        <begin position="16"/>
        <end position="243"/>
    </location>
</feature>
<keyword evidence="13" id="KW-1185">Reference proteome</keyword>
<feature type="binding site" evidence="8">
    <location>
        <position position="93"/>
    </location>
    <ligand>
        <name>S-adenosyl-L-methionine</name>
        <dbReference type="ChEBI" id="CHEBI:59789"/>
    </ligand>
</feature>
<comment type="catalytic activity">
    <reaction evidence="8">
        <text>6-carboxy-5,6,7,8-tetrahydropterin + H(+) = 7-carboxy-7-carbaguanine + NH4(+)</text>
        <dbReference type="Rhea" id="RHEA:27974"/>
        <dbReference type="ChEBI" id="CHEBI:15378"/>
        <dbReference type="ChEBI" id="CHEBI:28938"/>
        <dbReference type="ChEBI" id="CHEBI:61032"/>
        <dbReference type="ChEBI" id="CHEBI:61036"/>
        <dbReference type="EC" id="4.3.99.3"/>
    </reaction>
</comment>
<feature type="binding site" evidence="8">
    <location>
        <position position="50"/>
    </location>
    <ligand>
        <name>[4Fe-4S] cluster</name>
        <dbReference type="ChEBI" id="CHEBI:49883"/>
        <note>4Fe-4S-S-AdoMet</note>
    </ligand>
</feature>
<evidence type="ECO:0000256" key="1">
    <source>
        <dbReference type="ARBA" id="ARBA00022485"/>
    </source>
</evidence>
<evidence type="ECO:0000313" key="10">
    <source>
        <dbReference type="EMBL" id="MBS4240152.1"/>
    </source>
</evidence>
<dbReference type="PROSITE" id="PS51918">
    <property type="entry name" value="RADICAL_SAM"/>
    <property type="match status" value="1"/>
</dbReference>
<keyword evidence="6 8" id="KW-0411">Iron-sulfur</keyword>
<dbReference type="InterPro" id="IPR024924">
    <property type="entry name" value="7-CO-7-deazaguanine_synth-like"/>
</dbReference>
<feature type="binding site" evidence="8">
    <location>
        <position position="52"/>
    </location>
    <ligand>
        <name>Mg(2+)</name>
        <dbReference type="ChEBI" id="CHEBI:18420"/>
    </ligand>
</feature>
<comment type="cofactor">
    <cofactor evidence="8">
        <name>S-adenosyl-L-methionine</name>
        <dbReference type="ChEBI" id="CHEBI:59789"/>
    </cofactor>
    <text evidence="8">Binds 1 S-adenosyl-L-methionine per subunit.</text>
</comment>
<dbReference type="RefSeq" id="WP_099460927.1">
    <property type="nucleotide sequence ID" value="NZ_CP041617.1"/>
</dbReference>
<dbReference type="GeneID" id="77267027"/>
<dbReference type="EMBL" id="LDWY01000011">
    <property type="protein sequence ID" value="PHY92156.1"/>
    <property type="molecule type" value="Genomic_DNA"/>
</dbReference>
<dbReference type="InterPro" id="IPR013785">
    <property type="entry name" value="Aldolase_TIM"/>
</dbReference>
<protein>
    <recommendedName>
        <fullName evidence="8">7-carboxy-7-deazaguanine synthase</fullName>
        <shortName evidence="8">CDG synthase</shortName>
        <ecNumber evidence="8">4.3.99.3</ecNumber>
    </recommendedName>
    <alternativeName>
        <fullName evidence="8">Queuosine biosynthesis protein QueE</fullName>
    </alternativeName>
</protein>
<comment type="function">
    <text evidence="8">Catalyzes the complex heterocyclic radical-mediated conversion of 6-carboxy-5,6,7,8-tetrahydropterin (CPH4) to 7-carboxy-7-deazaguanine (CDG), a step common to the biosynthetic pathways of all 7-deazapurine-containing compounds.</text>
</comment>
<accession>A0A2G4R6G1</accession>
<evidence type="ECO:0000256" key="4">
    <source>
        <dbReference type="ARBA" id="ARBA00022842"/>
    </source>
</evidence>
<feature type="binding site" evidence="8">
    <location>
        <position position="91"/>
    </location>
    <ligand>
        <name>substrate</name>
    </ligand>
</feature>
<dbReference type="GO" id="GO:0051539">
    <property type="term" value="F:4 iron, 4 sulfur cluster binding"/>
    <property type="evidence" value="ECO:0007669"/>
    <property type="project" value="UniProtKB-UniRule"/>
</dbReference>
<reference evidence="11" key="2">
    <citation type="submission" date="2015-06" db="EMBL/GenBank/DDBJ databases">
        <authorList>
            <person name="Hoefler B.C."/>
            <person name="Straight P.D."/>
        </authorList>
    </citation>
    <scope>NUCLEOTIDE SEQUENCE [LARGE SCALE GENOMIC DNA]</scope>
    <source>
        <strain evidence="11">73/13</strain>
    </source>
</reference>
<evidence type="ECO:0000313" key="12">
    <source>
        <dbReference type="Proteomes" id="UP000237472"/>
    </source>
</evidence>
<dbReference type="HAMAP" id="MF_00917">
    <property type="entry name" value="QueE"/>
    <property type="match status" value="1"/>
</dbReference>
<comment type="pathway">
    <text evidence="8">Purine metabolism; 7-cyano-7-deazaguanine biosynthesis.</text>
</comment>
<evidence type="ECO:0000256" key="2">
    <source>
        <dbReference type="ARBA" id="ARBA00022691"/>
    </source>
</evidence>
<dbReference type="Proteomes" id="UP000811399">
    <property type="component" value="Unassembled WGS sequence"/>
</dbReference>
<dbReference type="Proteomes" id="UP000237472">
    <property type="component" value="Unassembled WGS sequence"/>
</dbReference>
<keyword evidence="8" id="KW-0671">Queuosine biosynthesis</keyword>
<reference evidence="12" key="1">
    <citation type="submission" date="2015-06" db="EMBL/GenBank/DDBJ databases">
        <authorList>
            <person name="Parisi A."/>
            <person name="Chiara M."/>
            <person name="Florio D."/>
            <person name="Miccolupo A."/>
            <person name="Manzari C."/>
            <person name="Mion D."/>
            <person name="Caruso M."/>
            <person name="D'erchia A.M."/>
            <person name="Zanoni R."/>
        </authorList>
    </citation>
    <scope>NUCLEOTIDE SEQUENCE [LARGE SCALE GENOMIC DNA]</scope>
    <source>
        <strain evidence="12">73/13</strain>
    </source>
</reference>
<keyword evidence="5 8" id="KW-0408">Iron</keyword>
<comment type="caution">
    <text evidence="8">Lacks conserved residue(s) required for the propagation of feature annotation.</text>
</comment>
<evidence type="ECO:0000259" key="9">
    <source>
        <dbReference type="PROSITE" id="PS51918"/>
    </source>
</evidence>
<sequence length="247" mass="28485">MQVVESFLSIQGEGKFAGNLAVFVRFSGCNFNCVGFNVKKQKEGKELVGCDTLRAVFTKEYQNTYSKFNARELFLRVLTLAKDFKPIVVITGGEPLIHHKKPEFLRFITLLLEAKFEVHFETNASIKIDFKKYPLYKKCIFALGIKLSNSGVSKEKRLNYKALKAFKKKAKKSFYKFVLEEKFLNKAEEEIEKILSVVKNEVYCMPLGENETKLKKNALALVNFCLKNGYNYTDRMHIRLWGDKEGV</sequence>
<dbReference type="PANTHER" id="PTHR42836:SF1">
    <property type="entry name" value="7-CARBOXY-7-DEAZAGUANINE SYNTHASE"/>
    <property type="match status" value="1"/>
</dbReference>
<evidence type="ECO:0000256" key="5">
    <source>
        <dbReference type="ARBA" id="ARBA00023004"/>
    </source>
</evidence>
<dbReference type="SUPFAM" id="SSF102114">
    <property type="entry name" value="Radical SAM enzymes"/>
    <property type="match status" value="1"/>
</dbReference>
<evidence type="ECO:0000256" key="8">
    <source>
        <dbReference type="HAMAP-Rule" id="MF_00917"/>
    </source>
</evidence>
<dbReference type="EMBL" id="VJYU01000001">
    <property type="protein sequence ID" value="MBS4240152.1"/>
    <property type="molecule type" value="Genomic_DNA"/>
</dbReference>
<name>A0A2G4R6G1_9BACT</name>
<dbReference type="Gene3D" id="3.20.20.70">
    <property type="entry name" value="Aldolase class I"/>
    <property type="match status" value="1"/>
</dbReference>
<organism evidence="11 12">
    <name type="scientific">Campylobacter vulpis</name>
    <dbReference type="NCBI Taxonomy" id="1655500"/>
    <lineage>
        <taxon>Bacteria</taxon>
        <taxon>Pseudomonadati</taxon>
        <taxon>Campylobacterota</taxon>
        <taxon>Epsilonproteobacteria</taxon>
        <taxon>Campylobacterales</taxon>
        <taxon>Campylobacteraceae</taxon>
        <taxon>Campylobacter</taxon>
    </lineage>
</organism>
<evidence type="ECO:0000256" key="7">
    <source>
        <dbReference type="ARBA" id="ARBA00023239"/>
    </source>
</evidence>
<comment type="caution">
    <text evidence="11">The sequence shown here is derived from an EMBL/GenBank/DDBJ whole genome shotgun (WGS) entry which is preliminary data.</text>
</comment>
<comment type="similarity">
    <text evidence="8">Belongs to the radical SAM superfamily. 7-carboxy-7-deazaguanine synthase family.</text>
</comment>
<feature type="binding site" evidence="8">
    <location>
        <position position="33"/>
    </location>
    <ligand>
        <name>[4Fe-4S] cluster</name>
        <dbReference type="ChEBI" id="CHEBI:49883"/>
        <note>4Fe-4S-S-AdoMet</note>
    </ligand>
</feature>
<dbReference type="UniPathway" id="UPA00391"/>
<proteinExistence type="inferred from homology"/>
<reference evidence="10" key="3">
    <citation type="submission" date="2019-07" db="EMBL/GenBank/DDBJ databases">
        <authorList>
            <person name="Miller W.G."/>
        </authorList>
    </citation>
    <scope>NUCLEOTIDE SEQUENCE</scope>
    <source>
        <strain evidence="10">52/13</strain>
    </source>
</reference>
<keyword evidence="7 8" id="KW-0456">Lyase</keyword>
<dbReference type="GO" id="GO:1904047">
    <property type="term" value="F:S-adenosyl-L-methionine binding"/>
    <property type="evidence" value="ECO:0007669"/>
    <property type="project" value="UniProtKB-UniRule"/>
</dbReference>
<keyword evidence="3 8" id="KW-0479">Metal-binding</keyword>
<evidence type="ECO:0000256" key="6">
    <source>
        <dbReference type="ARBA" id="ARBA00023014"/>
    </source>
</evidence>
<comment type="cofactor">
    <cofactor evidence="8">
        <name>[4Fe-4S] cluster</name>
        <dbReference type="ChEBI" id="CHEBI:49883"/>
    </cofactor>
    <text evidence="8">Binds 1 [4Fe-4S] cluster. The cluster is coordinated with 3 cysteines and an exchangeable S-adenosyl-L-methionine.</text>
</comment>
<dbReference type="InterPro" id="IPR007197">
    <property type="entry name" value="rSAM"/>
</dbReference>
<dbReference type="CDD" id="cd01335">
    <property type="entry name" value="Radical_SAM"/>
    <property type="match status" value="1"/>
</dbReference>
<feature type="binding site" evidence="8">
    <location>
        <position position="29"/>
    </location>
    <ligand>
        <name>[4Fe-4S] cluster</name>
        <dbReference type="ChEBI" id="CHEBI:49883"/>
        <note>4Fe-4S-S-AdoMet</note>
    </ligand>
</feature>
<feature type="binding site" evidence="8">
    <location>
        <begin position="10"/>
        <end position="12"/>
    </location>
    <ligand>
        <name>substrate</name>
    </ligand>
</feature>
<dbReference type="OrthoDB" id="9792276at2"/>
<dbReference type="Pfam" id="PF13353">
    <property type="entry name" value="Fer4_12"/>
    <property type="match status" value="1"/>
</dbReference>
<comment type="subunit">
    <text evidence="8">Homodimer.</text>
</comment>
<keyword evidence="1 8" id="KW-0004">4Fe-4S</keyword>